<dbReference type="EMBL" id="AMZH03006321">
    <property type="protein sequence ID" value="RRT64121.1"/>
    <property type="molecule type" value="Genomic_DNA"/>
</dbReference>
<organism evidence="7 8">
    <name type="scientific">Ensete ventricosum</name>
    <name type="common">Abyssinian banana</name>
    <name type="synonym">Musa ensete</name>
    <dbReference type="NCBI Taxonomy" id="4639"/>
    <lineage>
        <taxon>Eukaryota</taxon>
        <taxon>Viridiplantae</taxon>
        <taxon>Streptophyta</taxon>
        <taxon>Embryophyta</taxon>
        <taxon>Tracheophyta</taxon>
        <taxon>Spermatophyta</taxon>
        <taxon>Magnoliopsida</taxon>
        <taxon>Liliopsida</taxon>
        <taxon>Zingiberales</taxon>
        <taxon>Musaceae</taxon>
        <taxon>Ensete</taxon>
    </lineage>
</organism>
<evidence type="ECO:0000256" key="5">
    <source>
        <dbReference type="ARBA" id="ARBA00023136"/>
    </source>
</evidence>
<evidence type="ECO:0000256" key="1">
    <source>
        <dbReference type="ARBA" id="ARBA00004141"/>
    </source>
</evidence>
<dbReference type="PANTHER" id="PTHR21716">
    <property type="entry name" value="TRANSMEMBRANE PROTEIN"/>
    <property type="match status" value="1"/>
</dbReference>
<reference evidence="7 8" key="1">
    <citation type="journal article" date="2014" name="Agronomy (Basel)">
        <title>A Draft Genome Sequence for Ensete ventricosum, the Drought-Tolerant Tree Against Hunger.</title>
        <authorList>
            <person name="Harrison J."/>
            <person name="Moore K.A."/>
            <person name="Paszkiewicz K."/>
            <person name="Jones T."/>
            <person name="Grant M."/>
            <person name="Ambacheew D."/>
            <person name="Muzemil S."/>
            <person name="Studholme D.J."/>
        </authorList>
    </citation>
    <scope>NUCLEOTIDE SEQUENCE [LARGE SCALE GENOMIC DNA]</scope>
</reference>
<feature type="transmembrane region" description="Helical" evidence="6">
    <location>
        <begin position="20"/>
        <end position="41"/>
    </location>
</feature>
<comment type="similarity">
    <text evidence="2">Belongs to the autoinducer-2 exporter (AI-2E) (TC 2.A.86) family.</text>
</comment>
<evidence type="ECO:0000313" key="7">
    <source>
        <dbReference type="EMBL" id="RRT64121.1"/>
    </source>
</evidence>
<keyword evidence="3 6" id="KW-0812">Transmembrane</keyword>
<dbReference type="AlphaFoldDB" id="A0A426ZJJ0"/>
<keyword evidence="4 6" id="KW-1133">Transmembrane helix</keyword>
<keyword evidence="5 6" id="KW-0472">Membrane</keyword>
<protein>
    <submittedName>
        <fullName evidence="7">Uncharacterized protein</fullName>
    </submittedName>
</protein>
<proteinExistence type="inferred from homology"/>
<dbReference type="GO" id="GO:0016020">
    <property type="term" value="C:membrane"/>
    <property type="evidence" value="ECO:0007669"/>
    <property type="project" value="UniProtKB-SubCell"/>
</dbReference>
<accession>A0A426ZJJ0</accession>
<name>A0A426ZJJ0_ENSVE</name>
<comment type="caution">
    <text evidence="7">The sequence shown here is derived from an EMBL/GenBank/DDBJ whole genome shotgun (WGS) entry which is preliminary data.</text>
</comment>
<evidence type="ECO:0000256" key="6">
    <source>
        <dbReference type="SAM" id="Phobius"/>
    </source>
</evidence>
<evidence type="ECO:0000313" key="8">
    <source>
        <dbReference type="Proteomes" id="UP000287651"/>
    </source>
</evidence>
<feature type="transmembrane region" description="Helical" evidence="6">
    <location>
        <begin position="119"/>
        <end position="141"/>
    </location>
</feature>
<comment type="subcellular location">
    <subcellularLocation>
        <location evidence="1">Membrane</location>
        <topology evidence="1">Multi-pass membrane protein</topology>
    </subcellularLocation>
</comment>
<evidence type="ECO:0000256" key="2">
    <source>
        <dbReference type="ARBA" id="ARBA00009773"/>
    </source>
</evidence>
<feature type="transmembrane region" description="Helical" evidence="6">
    <location>
        <begin position="62"/>
        <end position="85"/>
    </location>
</feature>
<evidence type="ECO:0000256" key="3">
    <source>
        <dbReference type="ARBA" id="ARBA00022692"/>
    </source>
</evidence>
<dbReference type="InterPro" id="IPR002549">
    <property type="entry name" value="AI-2E-like"/>
</dbReference>
<evidence type="ECO:0000256" key="4">
    <source>
        <dbReference type="ARBA" id="ARBA00022989"/>
    </source>
</evidence>
<dbReference type="PANTHER" id="PTHR21716:SF72">
    <property type="entry name" value="TRANSMEMBRANE PROTEIN C9ORF5 PROTEIN"/>
    <property type="match status" value="1"/>
</dbReference>
<sequence>MRWLVSFWAFVVCYERLGPSGPALFALGLCLAGSAASFATWRSSIPRGGRVVTAGVLKRLNTVVAISLTVGMIIGVIVAGVFFSYKIGVEGKDAVMPLKSHVQKSNYADEDLDVKAKDLAFQGIELIIEGTYIWAIGLAAIHLMPMDYGHFSGSGGYTRA</sequence>
<gene>
    <name evidence="7" type="ORF">B296_00042132</name>
</gene>
<dbReference type="Proteomes" id="UP000287651">
    <property type="component" value="Unassembled WGS sequence"/>
</dbReference>